<evidence type="ECO:0000313" key="1">
    <source>
        <dbReference type="Proteomes" id="UP000046395"/>
    </source>
</evidence>
<proteinExistence type="predicted"/>
<dbReference type="Proteomes" id="UP000046395">
    <property type="component" value="Unassembled WGS sequence"/>
</dbReference>
<organism evidence="1 2">
    <name type="scientific">Trichuris muris</name>
    <name type="common">Mouse whipworm</name>
    <dbReference type="NCBI Taxonomy" id="70415"/>
    <lineage>
        <taxon>Eukaryota</taxon>
        <taxon>Metazoa</taxon>
        <taxon>Ecdysozoa</taxon>
        <taxon>Nematoda</taxon>
        <taxon>Enoplea</taxon>
        <taxon>Dorylaimia</taxon>
        <taxon>Trichinellida</taxon>
        <taxon>Trichuridae</taxon>
        <taxon>Trichuris</taxon>
    </lineage>
</organism>
<evidence type="ECO:0000313" key="2">
    <source>
        <dbReference type="WBParaSite" id="TMUE_2000009813.1"/>
    </source>
</evidence>
<dbReference type="AlphaFoldDB" id="A0A5S6QRN2"/>
<sequence>MNYVEVAAKFCYVQQEFFCDRMVEGSRMPQFQRILPHTFVQRCFKLKTVSKFSRRSNAVRCFSDGVCQLLLHQVYQEFSAQFSVKLESLLTLRSV</sequence>
<reference evidence="2" key="1">
    <citation type="submission" date="2019-12" db="UniProtKB">
        <authorList>
            <consortium name="WormBaseParasite"/>
        </authorList>
    </citation>
    <scope>IDENTIFICATION</scope>
</reference>
<name>A0A5S6QRN2_TRIMR</name>
<dbReference type="WBParaSite" id="TMUE_2000009813.1">
    <property type="protein sequence ID" value="TMUE_2000009813.1"/>
    <property type="gene ID" value="WBGene00285668"/>
</dbReference>
<keyword evidence="1" id="KW-1185">Reference proteome</keyword>
<protein>
    <submittedName>
        <fullName evidence="2">Uncharacterized protein</fullName>
    </submittedName>
</protein>
<accession>A0A5S6QRN2</accession>